<name>A0A316W620_9BASI</name>
<dbReference type="RefSeq" id="XP_025370265.1">
    <property type="nucleotide sequence ID" value="XM_025511807.1"/>
</dbReference>
<feature type="non-terminal residue" evidence="7">
    <location>
        <position position="374"/>
    </location>
</feature>
<dbReference type="GO" id="GO:0015095">
    <property type="term" value="F:magnesium ion transmembrane transporter activity"/>
    <property type="evidence" value="ECO:0007669"/>
    <property type="project" value="InterPro"/>
</dbReference>
<dbReference type="PANTHER" id="PTHR12570:SF65">
    <property type="entry name" value="MAGNESIUM TRANSPORTER NIPA9-RELATED"/>
    <property type="match status" value="1"/>
</dbReference>
<dbReference type="EMBL" id="KZ819373">
    <property type="protein sequence ID" value="PWN43105.1"/>
    <property type="molecule type" value="Genomic_DNA"/>
</dbReference>
<feature type="transmembrane region" description="Helical" evidence="6">
    <location>
        <begin position="289"/>
        <end position="308"/>
    </location>
</feature>
<gene>
    <name evidence="7" type="ORF">IE81DRAFT_289203</name>
</gene>
<keyword evidence="2 6" id="KW-0812">Transmembrane</keyword>
<dbReference type="GO" id="GO:0016020">
    <property type="term" value="C:membrane"/>
    <property type="evidence" value="ECO:0007669"/>
    <property type="project" value="UniProtKB-SubCell"/>
</dbReference>
<feature type="region of interest" description="Disordered" evidence="5">
    <location>
        <begin position="65"/>
        <end position="124"/>
    </location>
</feature>
<accession>A0A316W620</accession>
<evidence type="ECO:0000256" key="3">
    <source>
        <dbReference type="ARBA" id="ARBA00022989"/>
    </source>
</evidence>
<feature type="transmembrane region" description="Helical" evidence="6">
    <location>
        <begin position="131"/>
        <end position="152"/>
    </location>
</feature>
<dbReference type="InParanoid" id="A0A316W620"/>
<comment type="subcellular location">
    <subcellularLocation>
        <location evidence="1">Membrane</location>
        <topology evidence="1">Multi-pass membrane protein</topology>
    </subcellularLocation>
</comment>
<keyword evidence="8" id="KW-1185">Reference proteome</keyword>
<feature type="transmembrane region" description="Helical" evidence="6">
    <location>
        <begin position="250"/>
        <end position="269"/>
    </location>
</feature>
<evidence type="ECO:0000256" key="6">
    <source>
        <dbReference type="SAM" id="Phobius"/>
    </source>
</evidence>
<dbReference type="AlphaFoldDB" id="A0A316W620"/>
<evidence type="ECO:0000256" key="1">
    <source>
        <dbReference type="ARBA" id="ARBA00004141"/>
    </source>
</evidence>
<dbReference type="SUPFAM" id="SSF103481">
    <property type="entry name" value="Multidrug resistance efflux transporter EmrE"/>
    <property type="match status" value="1"/>
</dbReference>
<dbReference type="OrthoDB" id="165382at2759"/>
<evidence type="ECO:0000313" key="7">
    <source>
        <dbReference type="EMBL" id="PWN43105.1"/>
    </source>
</evidence>
<feature type="compositionally biased region" description="Low complexity" evidence="5">
    <location>
        <begin position="88"/>
        <end position="109"/>
    </location>
</feature>
<dbReference type="InterPro" id="IPR008521">
    <property type="entry name" value="Mg_trans_NIPA"/>
</dbReference>
<evidence type="ECO:0000256" key="5">
    <source>
        <dbReference type="SAM" id="MobiDB-lite"/>
    </source>
</evidence>
<dbReference type="PANTHER" id="PTHR12570">
    <property type="match status" value="1"/>
</dbReference>
<dbReference type="Proteomes" id="UP000245783">
    <property type="component" value="Unassembled WGS sequence"/>
</dbReference>
<feature type="transmembrane region" description="Helical" evidence="6">
    <location>
        <begin position="158"/>
        <end position="177"/>
    </location>
</feature>
<dbReference type="Pfam" id="PF05653">
    <property type="entry name" value="Mg_trans_NIPA"/>
    <property type="match status" value="1"/>
</dbReference>
<keyword evidence="3 6" id="KW-1133">Transmembrane helix</keyword>
<feature type="transmembrane region" description="Helical" evidence="6">
    <location>
        <begin position="186"/>
        <end position="204"/>
    </location>
</feature>
<organism evidence="7 8">
    <name type="scientific">Ceraceosorus guamensis</name>
    <dbReference type="NCBI Taxonomy" id="1522189"/>
    <lineage>
        <taxon>Eukaryota</taxon>
        <taxon>Fungi</taxon>
        <taxon>Dikarya</taxon>
        <taxon>Basidiomycota</taxon>
        <taxon>Ustilaginomycotina</taxon>
        <taxon>Exobasidiomycetes</taxon>
        <taxon>Ceraceosorales</taxon>
        <taxon>Ceraceosoraceae</taxon>
        <taxon>Ceraceosorus</taxon>
    </lineage>
</organism>
<protein>
    <submittedName>
        <fullName evidence="7">DUF803-domain-containing protein</fullName>
    </submittedName>
</protein>
<keyword evidence="4 6" id="KW-0472">Membrane</keyword>
<evidence type="ECO:0000313" key="8">
    <source>
        <dbReference type="Proteomes" id="UP000245783"/>
    </source>
</evidence>
<proteinExistence type="predicted"/>
<sequence length="374" mass="40190">MPESDAQSTFIGVAICLCANVVISLALNCQKLAHVRIQQDGEHDADQGETFSRAKQTAQREHLPLLAPTNAANGSGTLDYGSSGSQGGTQTSCERSSPNESRSRSSASPTKPRKNRRSDSSPTTDYLRSKLWWLGMGLMVLGESGNFLSYGFAPASLVAPLGAVALLSNVIVSPILLHERFRPSDLIGIAFAILGSVTVVFASKDRDVRLGPGQLWDAMKRLEFVIYSAIACGSGALLAWLSTTQWADELVLIDVGVCAIFGGFTVLSTKSLSGLLSGGPPFELLKYPITYGLIAVLAGTAVLQLTYLNRALQRFDSREVIPSQYVLFTLSAITGAAILFRDFEDVDAHRLINFLFGVLCLFSGVFLLTRQSSD</sequence>
<dbReference type="GeneID" id="37033677"/>
<feature type="transmembrane region" description="Helical" evidence="6">
    <location>
        <begin position="224"/>
        <end position="243"/>
    </location>
</feature>
<dbReference type="InterPro" id="IPR037185">
    <property type="entry name" value="EmrE-like"/>
</dbReference>
<feature type="transmembrane region" description="Helical" evidence="6">
    <location>
        <begin position="6"/>
        <end position="27"/>
    </location>
</feature>
<evidence type="ECO:0000256" key="2">
    <source>
        <dbReference type="ARBA" id="ARBA00022692"/>
    </source>
</evidence>
<reference evidence="7 8" key="1">
    <citation type="journal article" date="2018" name="Mol. Biol. Evol.">
        <title>Broad Genomic Sampling Reveals a Smut Pathogenic Ancestry of the Fungal Clade Ustilaginomycotina.</title>
        <authorList>
            <person name="Kijpornyongpan T."/>
            <person name="Mondo S.J."/>
            <person name="Barry K."/>
            <person name="Sandor L."/>
            <person name="Lee J."/>
            <person name="Lipzen A."/>
            <person name="Pangilinan J."/>
            <person name="LaButti K."/>
            <person name="Hainaut M."/>
            <person name="Henrissat B."/>
            <person name="Grigoriev I.V."/>
            <person name="Spatafora J.W."/>
            <person name="Aime M.C."/>
        </authorList>
    </citation>
    <scope>NUCLEOTIDE SEQUENCE [LARGE SCALE GENOMIC DNA]</scope>
    <source>
        <strain evidence="7 8">MCA 4658</strain>
    </source>
</reference>
<feature type="transmembrane region" description="Helical" evidence="6">
    <location>
        <begin position="320"/>
        <end position="339"/>
    </location>
</feature>
<evidence type="ECO:0000256" key="4">
    <source>
        <dbReference type="ARBA" id="ARBA00023136"/>
    </source>
</evidence>
<feature type="transmembrane region" description="Helical" evidence="6">
    <location>
        <begin position="351"/>
        <end position="369"/>
    </location>
</feature>